<evidence type="ECO:0000313" key="1">
    <source>
        <dbReference type="EMBL" id="JAU12907.1"/>
    </source>
</evidence>
<organism evidence="1">
    <name type="scientific">Noccaea caerulescens</name>
    <name type="common">Alpine penny-cress</name>
    <name type="synonym">Thlaspi caerulescens</name>
    <dbReference type="NCBI Taxonomy" id="107243"/>
    <lineage>
        <taxon>Eukaryota</taxon>
        <taxon>Viridiplantae</taxon>
        <taxon>Streptophyta</taxon>
        <taxon>Embryophyta</taxon>
        <taxon>Tracheophyta</taxon>
        <taxon>Spermatophyta</taxon>
        <taxon>Magnoliopsida</taxon>
        <taxon>eudicotyledons</taxon>
        <taxon>Gunneridae</taxon>
        <taxon>Pentapetalae</taxon>
        <taxon>rosids</taxon>
        <taxon>malvids</taxon>
        <taxon>Brassicales</taxon>
        <taxon>Brassicaceae</taxon>
        <taxon>Coluteocarpeae</taxon>
        <taxon>Noccaea</taxon>
    </lineage>
</organism>
<sequence length="74" mass="8659">MFPAGSRLDSEKVLKLSQETRQQLQPKPKKPFPSSIPDDLIHCFFVIFLFRFLSFKTDEILCYICNFLQGILFS</sequence>
<protein>
    <submittedName>
        <fullName evidence="1">Uncharacterized protein</fullName>
    </submittedName>
</protein>
<dbReference type="EMBL" id="GEVI01019413">
    <property type="protein sequence ID" value="JAU12907.1"/>
    <property type="molecule type" value="Transcribed_RNA"/>
</dbReference>
<gene>
    <name evidence="1" type="ORF">GA_TR7152_c1_g1_i1_g.23581</name>
</gene>
<reference evidence="1" key="1">
    <citation type="submission" date="2016-07" db="EMBL/GenBank/DDBJ databases">
        <title>De novo transcriptome assembly of four accessions of the metal hyperaccumulator plant Noccaea caerulescens.</title>
        <authorList>
            <person name="Blande D."/>
            <person name="Halimaa P."/>
            <person name="Tervahauta A.I."/>
            <person name="Aarts M.G."/>
            <person name="Karenlampi S.O."/>
        </authorList>
    </citation>
    <scope>NUCLEOTIDE SEQUENCE</scope>
</reference>
<dbReference type="AlphaFoldDB" id="A0A1J3CYG6"/>
<proteinExistence type="predicted"/>
<name>A0A1J3CYG6_NOCCA</name>
<accession>A0A1J3CYG6</accession>